<feature type="region of interest" description="Disordered" evidence="3">
    <location>
        <begin position="19"/>
        <end position="45"/>
    </location>
</feature>
<evidence type="ECO:0000313" key="4">
    <source>
        <dbReference type="EMBL" id="KDO26338.1"/>
    </source>
</evidence>
<dbReference type="InterPro" id="IPR043129">
    <property type="entry name" value="ATPase_NBD"/>
</dbReference>
<dbReference type="InterPro" id="IPR004000">
    <property type="entry name" value="Actin"/>
</dbReference>
<feature type="region of interest" description="Disordered" evidence="3">
    <location>
        <begin position="426"/>
        <end position="446"/>
    </location>
</feature>
<protein>
    <submittedName>
        <fullName evidence="4">Uncharacterized protein</fullName>
    </submittedName>
</protein>
<organism evidence="4 5">
    <name type="scientific">Saprolegnia parasitica (strain CBS 223.65)</name>
    <dbReference type="NCBI Taxonomy" id="695850"/>
    <lineage>
        <taxon>Eukaryota</taxon>
        <taxon>Sar</taxon>
        <taxon>Stramenopiles</taxon>
        <taxon>Oomycota</taxon>
        <taxon>Saprolegniomycetes</taxon>
        <taxon>Saprolegniales</taxon>
        <taxon>Saprolegniaceae</taxon>
        <taxon>Saprolegnia</taxon>
    </lineage>
</organism>
<feature type="region of interest" description="Disordered" evidence="3">
    <location>
        <begin position="483"/>
        <end position="508"/>
    </location>
</feature>
<evidence type="ECO:0000313" key="5">
    <source>
        <dbReference type="Proteomes" id="UP000030745"/>
    </source>
</evidence>
<proteinExistence type="predicted"/>
<feature type="coiled-coil region" evidence="2">
    <location>
        <begin position="181"/>
        <end position="208"/>
    </location>
</feature>
<feature type="coiled-coil region" evidence="2">
    <location>
        <begin position="344"/>
        <end position="378"/>
    </location>
</feature>
<dbReference type="Proteomes" id="UP000030745">
    <property type="component" value="Unassembled WGS sequence"/>
</dbReference>
<accession>A0A067C762</accession>
<dbReference type="Pfam" id="PF00022">
    <property type="entry name" value="Actin"/>
    <property type="match status" value="1"/>
</dbReference>
<dbReference type="SUPFAM" id="SSF53067">
    <property type="entry name" value="Actin-like ATPase domain"/>
    <property type="match status" value="1"/>
</dbReference>
<dbReference type="KEGG" id="spar:SPRG_08411"/>
<dbReference type="OrthoDB" id="77163at2759"/>
<dbReference type="OMA" id="WPRRIEL"/>
<feature type="compositionally biased region" description="Polar residues" evidence="3">
    <location>
        <begin position="497"/>
        <end position="508"/>
    </location>
</feature>
<gene>
    <name evidence="4" type="ORF">SPRG_08411</name>
</gene>
<dbReference type="EMBL" id="KK583225">
    <property type="protein sequence ID" value="KDO26338.1"/>
    <property type="molecule type" value="Genomic_DNA"/>
</dbReference>
<feature type="coiled-coil region" evidence="2">
    <location>
        <begin position="915"/>
        <end position="942"/>
    </location>
</feature>
<dbReference type="GeneID" id="24130632"/>
<reference evidence="4 5" key="1">
    <citation type="journal article" date="2013" name="PLoS Genet.">
        <title>Distinctive expansion of potential virulence genes in the genome of the oomycete fish pathogen Saprolegnia parasitica.</title>
        <authorList>
            <person name="Jiang R.H."/>
            <person name="de Bruijn I."/>
            <person name="Haas B.J."/>
            <person name="Belmonte R."/>
            <person name="Lobach L."/>
            <person name="Christie J."/>
            <person name="van den Ackerveken G."/>
            <person name="Bottin A."/>
            <person name="Bulone V."/>
            <person name="Diaz-Moreno S.M."/>
            <person name="Dumas B."/>
            <person name="Fan L."/>
            <person name="Gaulin E."/>
            <person name="Govers F."/>
            <person name="Grenville-Briggs L.J."/>
            <person name="Horner N.R."/>
            <person name="Levin J.Z."/>
            <person name="Mammella M."/>
            <person name="Meijer H.J."/>
            <person name="Morris P."/>
            <person name="Nusbaum C."/>
            <person name="Oome S."/>
            <person name="Phillips A.J."/>
            <person name="van Rooyen D."/>
            <person name="Rzeszutek E."/>
            <person name="Saraiva M."/>
            <person name="Secombes C.J."/>
            <person name="Seidl M.F."/>
            <person name="Snel B."/>
            <person name="Stassen J.H."/>
            <person name="Sykes S."/>
            <person name="Tripathy S."/>
            <person name="van den Berg H."/>
            <person name="Vega-Arreguin J.C."/>
            <person name="Wawra S."/>
            <person name="Young S.K."/>
            <person name="Zeng Q."/>
            <person name="Dieguez-Uribeondo J."/>
            <person name="Russ C."/>
            <person name="Tyler B.M."/>
            <person name="van West P."/>
        </authorList>
    </citation>
    <scope>NUCLEOTIDE SEQUENCE [LARGE SCALE GENOMIC DNA]</scope>
    <source>
        <strain evidence="4 5">CBS 223.65</strain>
    </source>
</reference>
<name>A0A067C762_SAPPC</name>
<dbReference type="STRING" id="695850.A0A067C762"/>
<evidence type="ECO:0000256" key="2">
    <source>
        <dbReference type="SAM" id="Coils"/>
    </source>
</evidence>
<keyword evidence="5" id="KW-1185">Reference proteome</keyword>
<dbReference type="PANTHER" id="PTHR11937">
    <property type="entry name" value="ACTIN"/>
    <property type="match status" value="1"/>
</dbReference>
<keyword evidence="2" id="KW-0175">Coiled coil</keyword>
<comment type="catalytic activity">
    <reaction evidence="1">
        <text>ATP + H2O = ADP + phosphate + H(+)</text>
        <dbReference type="Rhea" id="RHEA:13065"/>
        <dbReference type="ChEBI" id="CHEBI:15377"/>
        <dbReference type="ChEBI" id="CHEBI:15378"/>
        <dbReference type="ChEBI" id="CHEBI:30616"/>
        <dbReference type="ChEBI" id="CHEBI:43474"/>
        <dbReference type="ChEBI" id="CHEBI:456216"/>
    </reaction>
</comment>
<evidence type="ECO:0000256" key="3">
    <source>
        <dbReference type="SAM" id="MobiDB-lite"/>
    </source>
</evidence>
<sequence length="1320" mass="144256">MNNAGDESVAAVLETFHAMKPEKAKQQRASRLPPYRGTPVRAASTTSLVPRLRKPVEKPDALTRAQELQVTVADLTQRLRAKSDQCDELHSCVSRLNKELRLSVDQASLLQHSTAEKDKEIQTLRAHVDDLYQVQQQLRAESLQSKAALTRRLSGDMVLPPSPESNEMPARRTSVALDDTMECLRLQLAQLDAQCQTQSSELQRSTAENTALLASMRQWHAMLSLPPEDADEGLTEALSQALSRDVLAQDRRRDELVATCDAQRKELLAFRLEKALQHRYRATSDSIYDLEAQVEALAAANAQLRDAAQNEAARSELWATQCNVVQEALEALSDRWEASLDDERQAADEKLSAAHEHIEMLEQQLQDEARDHEAVVEAYAACREDLLQAQEALNAATNHCEFVQSQLQKLQWTRCQARCRCCDESTQTTTTTTTSDGSTPCPEDVPRHEAVSSIASGIVAAGDFTPAVVGGASVLPDDTSTLSIHSGDASNDKKIGSTKSSKQGPSPVKATSQWITVIEAMQANHELELDVLRSDVADALTKLAARDAEVDQLALDLEASHCAAGKLRVDYDVAAGGPWAPIAAFPQTPGGRLLAVACETFEGVDSESPTEMIAPTIAVLLDDLPPPQERTVALEARALEMVLEELGLAHADVESHRVCVRDVQMQLLATESQLAKAVETNHMQAEETACHRQVHSPLRDDLLRSASPVDLGDCSTETEQLYMHIEDLRATHIASTDATQLAMTLLQSEATTRAAEADIRIARLTSALDEAEKTMISLRHRAATQDAALIEAYAALTKQTEELATCYTENASAQARIAALVADHAAVVEQLEQHGMQSEELSPVRGLQDLVARQETCLATMAEEKVTLLDHLRTQAIELQQLLSPDVTTIGGKADEACPTLLLHQELVHQLSLLVRTLQYDVEMYKATIETLEADRRVLTCEDDEWPRRIELSAEIRAPMATDDGDVGPWETDMDATPCLERGLWTILETTDDDSEPVDTTISPGCVWGTELPALRSELELLNVDLTTSAMDTDVLQHLADRLDHHEGALRPTTEAESEIVALLHNTQCLLTRLLASATTPQEPVATDKTKLEAPDEAECRIRCWDAVDAPTTDIDDEPTPAPLGVVVVHIGSHEIQAGVVRSGTSQSVPDLRLLTKHIDARSPAAPLLRLGAIEDFDAFEATLRRVFSLLQVAPPQYKMVLLHKPSISPLEKERMVEMAIEHCRAASVNLVTHAQVALVAAGRHTGLVVDIGVDTLYVVPIFEDMVLEHAVVKLALASPVWSASEASEARALDRLFEPDAAQCTKIAMASEMGSDCLAV</sequence>
<feature type="compositionally biased region" description="Low complexity" evidence="3">
    <location>
        <begin position="426"/>
        <end position="439"/>
    </location>
</feature>
<feature type="coiled-coil region" evidence="2">
    <location>
        <begin position="754"/>
        <end position="781"/>
    </location>
</feature>
<evidence type="ECO:0000256" key="1">
    <source>
        <dbReference type="ARBA" id="ARBA00049360"/>
    </source>
</evidence>
<dbReference type="RefSeq" id="XP_012203037.1">
    <property type="nucleotide sequence ID" value="XM_012347647.1"/>
</dbReference>
<dbReference type="VEuPathDB" id="FungiDB:SPRG_08411"/>
<dbReference type="Gene3D" id="3.30.420.40">
    <property type="match status" value="2"/>
</dbReference>